<dbReference type="AlphaFoldDB" id="A0A226D500"/>
<evidence type="ECO:0000256" key="1">
    <source>
        <dbReference type="SAM" id="MobiDB-lite"/>
    </source>
</evidence>
<dbReference type="Pfam" id="PF12937">
    <property type="entry name" value="F-box-like"/>
    <property type="match status" value="1"/>
</dbReference>
<dbReference type="Gene3D" id="1.20.1280.50">
    <property type="match status" value="1"/>
</dbReference>
<dbReference type="CDD" id="cd09917">
    <property type="entry name" value="F-box_SF"/>
    <property type="match status" value="1"/>
</dbReference>
<accession>A0A226D500</accession>
<evidence type="ECO:0000313" key="3">
    <source>
        <dbReference type="EMBL" id="OXA39918.1"/>
    </source>
</evidence>
<reference evidence="3 4" key="1">
    <citation type="submission" date="2015-12" db="EMBL/GenBank/DDBJ databases">
        <title>The genome of Folsomia candida.</title>
        <authorList>
            <person name="Faddeeva A."/>
            <person name="Derks M.F."/>
            <person name="Anvar Y."/>
            <person name="Smit S."/>
            <person name="Van Straalen N."/>
            <person name="Roelofs D."/>
        </authorList>
    </citation>
    <scope>NUCLEOTIDE SEQUENCE [LARGE SCALE GENOMIC DNA]</scope>
    <source>
        <strain evidence="3 4">VU population</strain>
        <tissue evidence="3">Whole body</tissue>
    </source>
</reference>
<feature type="domain" description="F-box" evidence="2">
    <location>
        <begin position="246"/>
        <end position="274"/>
    </location>
</feature>
<name>A0A226D500_FOLCA</name>
<gene>
    <name evidence="3" type="ORF">Fcan01_25245</name>
</gene>
<evidence type="ECO:0000259" key="2">
    <source>
        <dbReference type="Pfam" id="PF12937"/>
    </source>
</evidence>
<organism evidence="3 4">
    <name type="scientific">Folsomia candida</name>
    <name type="common">Springtail</name>
    <dbReference type="NCBI Taxonomy" id="158441"/>
    <lineage>
        <taxon>Eukaryota</taxon>
        <taxon>Metazoa</taxon>
        <taxon>Ecdysozoa</taxon>
        <taxon>Arthropoda</taxon>
        <taxon>Hexapoda</taxon>
        <taxon>Collembola</taxon>
        <taxon>Entomobryomorpha</taxon>
        <taxon>Isotomoidea</taxon>
        <taxon>Isotomidae</taxon>
        <taxon>Proisotominae</taxon>
        <taxon>Folsomia</taxon>
    </lineage>
</organism>
<evidence type="ECO:0000313" key="4">
    <source>
        <dbReference type="Proteomes" id="UP000198287"/>
    </source>
</evidence>
<feature type="region of interest" description="Disordered" evidence="1">
    <location>
        <begin position="58"/>
        <end position="81"/>
    </location>
</feature>
<dbReference type="InterPro" id="IPR001810">
    <property type="entry name" value="F-box_dom"/>
</dbReference>
<dbReference type="SUPFAM" id="SSF81383">
    <property type="entry name" value="F-box domain"/>
    <property type="match status" value="1"/>
</dbReference>
<sequence>MRGMDGVLFSKVRLPSSHKHFCYVCAKLDCICKDDGDKTDSKDDSKAKQDVAEAVVDSTTENKVVAGPANNDDTTSSKEDVASNSSIVSYTTSWKRFAILPYQDRRKFTLGTRYTSWQDQGEFIFLNIKHIDDDYSDVDYSSYDDSSDGYSDQDDDKDDMKETAASIVEISCDSGQYYIMSAVGVKLVINGKKKRHNNGRYKLNFGDRLDISWKDYYQEDSDTEDAEEVSPGKNDVNFTAGQNQLILSKILSYLPLPSLKCARLVCKDWNDLGSRILRNTGYATFQYQHDYEEYNEDVNASMKFHRYVQEMTELAVSNWTLFIPKFELHRHRFPDAYESSVYNIPEHREGGKYIEDLNWFLHPNRVVTKLQENLQELELHAEFIITKENGGEQAYKTRGHLNLKKLKLFSFDMTGNIPRIVYPDSLNLAWLASWASAIVDVETIAISGCAAMSSVFVKHLLFASV</sequence>
<keyword evidence="4" id="KW-1185">Reference proteome</keyword>
<dbReference type="EMBL" id="LNIX01000036">
    <property type="protein sequence ID" value="OXA39918.1"/>
    <property type="molecule type" value="Genomic_DNA"/>
</dbReference>
<proteinExistence type="predicted"/>
<comment type="caution">
    <text evidence="3">The sequence shown here is derived from an EMBL/GenBank/DDBJ whole genome shotgun (WGS) entry which is preliminary data.</text>
</comment>
<dbReference type="Proteomes" id="UP000198287">
    <property type="component" value="Unassembled WGS sequence"/>
</dbReference>
<protein>
    <recommendedName>
        <fullName evidence="2">F-box domain-containing protein</fullName>
    </recommendedName>
</protein>
<dbReference type="InterPro" id="IPR036047">
    <property type="entry name" value="F-box-like_dom_sf"/>
</dbReference>